<evidence type="ECO:0000256" key="1">
    <source>
        <dbReference type="SAM" id="SignalP"/>
    </source>
</evidence>
<name>A0A285LM41_9NOCA</name>
<dbReference type="OrthoDB" id="166978at2"/>
<evidence type="ECO:0008006" key="4">
    <source>
        <dbReference type="Google" id="ProtNLM"/>
    </source>
</evidence>
<organism evidence="2 3">
    <name type="scientific">Nocardia amikacinitolerans</name>
    <dbReference type="NCBI Taxonomy" id="756689"/>
    <lineage>
        <taxon>Bacteria</taxon>
        <taxon>Bacillati</taxon>
        <taxon>Actinomycetota</taxon>
        <taxon>Actinomycetes</taxon>
        <taxon>Mycobacteriales</taxon>
        <taxon>Nocardiaceae</taxon>
        <taxon>Nocardia</taxon>
    </lineage>
</organism>
<dbReference type="AlphaFoldDB" id="A0A285LM41"/>
<feature type="signal peptide" evidence="1">
    <location>
        <begin position="1"/>
        <end position="25"/>
    </location>
</feature>
<reference evidence="2 3" key="1">
    <citation type="submission" date="2017-09" db="EMBL/GenBank/DDBJ databases">
        <authorList>
            <person name="Ehlers B."/>
            <person name="Leendertz F.H."/>
        </authorList>
    </citation>
    <scope>NUCLEOTIDE SEQUENCE [LARGE SCALE GENOMIC DNA]</scope>
    <source>
        <strain evidence="2 3">DSM 45537</strain>
    </source>
</reference>
<dbReference type="EMBL" id="OBEG01000003">
    <property type="protein sequence ID" value="SNY85989.1"/>
    <property type="molecule type" value="Genomic_DNA"/>
</dbReference>
<accession>A0A285LM41</accession>
<evidence type="ECO:0000313" key="2">
    <source>
        <dbReference type="EMBL" id="SNY85989.1"/>
    </source>
</evidence>
<dbReference type="RefSeq" id="WP_097245976.1">
    <property type="nucleotide sequence ID" value="NZ_OBEG01000003.1"/>
</dbReference>
<gene>
    <name evidence="2" type="ORF">SAMN04244553_3800</name>
</gene>
<keyword evidence="1" id="KW-0732">Signal</keyword>
<keyword evidence="3" id="KW-1185">Reference proteome</keyword>
<feature type="chain" id="PRO_5012493146" description="Peptidase inhibitor family I36" evidence="1">
    <location>
        <begin position="26"/>
        <end position="105"/>
    </location>
</feature>
<evidence type="ECO:0000313" key="3">
    <source>
        <dbReference type="Proteomes" id="UP000219565"/>
    </source>
</evidence>
<protein>
    <recommendedName>
        <fullName evidence="4">Peptidase inhibitor family I36</fullName>
    </recommendedName>
</protein>
<dbReference type="Proteomes" id="UP000219565">
    <property type="component" value="Unassembled WGS sequence"/>
</dbReference>
<sequence length="105" mass="11316">MYRKLFTAIACSALGTLAAAGIADAEPAARLHEGMQVVGQDVQPGLYHTSGPRPDDYGACFIEWLPYKGARSSELIDIESYTGASYVHLDDGDVINVTGCVWIHE</sequence>
<proteinExistence type="predicted"/>